<protein>
    <submittedName>
        <fullName evidence="2">Uncharacterized protein</fullName>
    </submittedName>
</protein>
<accession>A0A6G1I7G0</accession>
<feature type="compositionally biased region" description="Polar residues" evidence="1">
    <location>
        <begin position="42"/>
        <end position="54"/>
    </location>
</feature>
<sequence length="404" mass="44152">MAPQSVDPEDSPAFFEKLTRSHIDSIFSESEGTGSHSTTSEPIVNSTTVTSHSSPAIPHVQLFDLRRREIPSRITSESHEPTYSDDGTASLTTIDHTCSTAPTSREESPVHNIELWGVPNSLVIPTAALQYHEQQHDDGGWAKKLKEPGMADCTYPRDYLPSDRPFHEPPSFPRTRASSCTESEVGHLPPVTKTGKGDRTISRDYFPNDRPFHEPPSFPRTRTSSCTEPETSNLPPTEPTAIPEWTFLPGLGQQPLEEAIPSFPTPVPANAETVLPTAPVSGFNNPALYPRPRPATTGVKVRKAPAAVSEYRALQVYLAEYQQAAVVYAQHIKLVYQTVLERTRKECEDGLLGGCSALRNLAGMVKSLETLVRMADARVEAVEWVSHALLAHLEVEGKGGSGGC</sequence>
<evidence type="ECO:0000313" key="3">
    <source>
        <dbReference type="Proteomes" id="UP000799640"/>
    </source>
</evidence>
<dbReference type="AlphaFoldDB" id="A0A6G1I7G0"/>
<feature type="compositionally biased region" description="Polar residues" evidence="1">
    <location>
        <begin position="220"/>
        <end position="235"/>
    </location>
</feature>
<proteinExistence type="predicted"/>
<dbReference type="EMBL" id="ML996688">
    <property type="protein sequence ID" value="KAF2404202.1"/>
    <property type="molecule type" value="Genomic_DNA"/>
</dbReference>
<gene>
    <name evidence="2" type="ORF">EJ06DRAFT_553127</name>
</gene>
<feature type="compositionally biased region" description="Low complexity" evidence="1">
    <location>
        <begin position="28"/>
        <end position="41"/>
    </location>
</feature>
<name>A0A6G1I7G0_9PEZI</name>
<organism evidence="2 3">
    <name type="scientific">Trichodelitschia bisporula</name>
    <dbReference type="NCBI Taxonomy" id="703511"/>
    <lineage>
        <taxon>Eukaryota</taxon>
        <taxon>Fungi</taxon>
        <taxon>Dikarya</taxon>
        <taxon>Ascomycota</taxon>
        <taxon>Pezizomycotina</taxon>
        <taxon>Dothideomycetes</taxon>
        <taxon>Dothideomycetes incertae sedis</taxon>
        <taxon>Phaeotrichales</taxon>
        <taxon>Phaeotrichaceae</taxon>
        <taxon>Trichodelitschia</taxon>
    </lineage>
</organism>
<evidence type="ECO:0000256" key="1">
    <source>
        <dbReference type="SAM" id="MobiDB-lite"/>
    </source>
</evidence>
<evidence type="ECO:0000313" key="2">
    <source>
        <dbReference type="EMBL" id="KAF2404202.1"/>
    </source>
</evidence>
<feature type="region of interest" description="Disordered" evidence="1">
    <location>
        <begin position="25"/>
        <end position="54"/>
    </location>
</feature>
<dbReference type="Proteomes" id="UP000799640">
    <property type="component" value="Unassembled WGS sequence"/>
</dbReference>
<feature type="region of interest" description="Disordered" evidence="1">
    <location>
        <begin position="161"/>
        <end position="239"/>
    </location>
</feature>
<keyword evidence="3" id="KW-1185">Reference proteome</keyword>
<feature type="compositionally biased region" description="Basic and acidic residues" evidence="1">
    <location>
        <begin position="195"/>
        <end position="213"/>
    </location>
</feature>
<reference evidence="2" key="1">
    <citation type="journal article" date="2020" name="Stud. Mycol.">
        <title>101 Dothideomycetes genomes: a test case for predicting lifestyles and emergence of pathogens.</title>
        <authorList>
            <person name="Haridas S."/>
            <person name="Albert R."/>
            <person name="Binder M."/>
            <person name="Bloem J."/>
            <person name="Labutti K."/>
            <person name="Salamov A."/>
            <person name="Andreopoulos B."/>
            <person name="Baker S."/>
            <person name="Barry K."/>
            <person name="Bills G."/>
            <person name="Bluhm B."/>
            <person name="Cannon C."/>
            <person name="Castanera R."/>
            <person name="Culley D."/>
            <person name="Daum C."/>
            <person name="Ezra D."/>
            <person name="Gonzalez J."/>
            <person name="Henrissat B."/>
            <person name="Kuo A."/>
            <person name="Liang C."/>
            <person name="Lipzen A."/>
            <person name="Lutzoni F."/>
            <person name="Magnuson J."/>
            <person name="Mondo S."/>
            <person name="Nolan M."/>
            <person name="Ohm R."/>
            <person name="Pangilinan J."/>
            <person name="Park H.-J."/>
            <person name="Ramirez L."/>
            <person name="Alfaro M."/>
            <person name="Sun H."/>
            <person name="Tritt A."/>
            <person name="Yoshinaga Y."/>
            <person name="Zwiers L.-H."/>
            <person name="Turgeon B."/>
            <person name="Goodwin S."/>
            <person name="Spatafora J."/>
            <person name="Crous P."/>
            <person name="Grigoriev I."/>
        </authorList>
    </citation>
    <scope>NUCLEOTIDE SEQUENCE</scope>
    <source>
        <strain evidence="2">CBS 262.69</strain>
    </source>
</reference>